<keyword evidence="1" id="KW-0472">Membrane</keyword>
<name>A0A3M7RU68_BRAPC</name>
<evidence type="ECO:0000313" key="3">
    <source>
        <dbReference type="Proteomes" id="UP000276133"/>
    </source>
</evidence>
<keyword evidence="3" id="KW-1185">Reference proteome</keyword>
<evidence type="ECO:0000313" key="2">
    <source>
        <dbReference type="EMBL" id="RNA27042.1"/>
    </source>
</evidence>
<organism evidence="2 3">
    <name type="scientific">Brachionus plicatilis</name>
    <name type="common">Marine rotifer</name>
    <name type="synonym">Brachionus muelleri</name>
    <dbReference type="NCBI Taxonomy" id="10195"/>
    <lineage>
        <taxon>Eukaryota</taxon>
        <taxon>Metazoa</taxon>
        <taxon>Spiralia</taxon>
        <taxon>Gnathifera</taxon>
        <taxon>Rotifera</taxon>
        <taxon>Eurotatoria</taxon>
        <taxon>Monogononta</taxon>
        <taxon>Pseudotrocha</taxon>
        <taxon>Ploima</taxon>
        <taxon>Brachionidae</taxon>
        <taxon>Brachionus</taxon>
    </lineage>
</organism>
<evidence type="ECO:0000256" key="1">
    <source>
        <dbReference type="SAM" id="Phobius"/>
    </source>
</evidence>
<feature type="transmembrane region" description="Helical" evidence="1">
    <location>
        <begin position="65"/>
        <end position="88"/>
    </location>
</feature>
<proteinExistence type="predicted"/>
<accession>A0A3M7RU68</accession>
<dbReference type="AlphaFoldDB" id="A0A3M7RU68"/>
<protein>
    <submittedName>
        <fullName evidence="2">Uncharacterized protein</fullName>
    </submittedName>
</protein>
<reference evidence="2 3" key="1">
    <citation type="journal article" date="2018" name="Sci. Rep.">
        <title>Genomic signatures of local adaptation to the degree of environmental predictability in rotifers.</title>
        <authorList>
            <person name="Franch-Gras L."/>
            <person name="Hahn C."/>
            <person name="Garcia-Roger E.M."/>
            <person name="Carmona M.J."/>
            <person name="Serra M."/>
            <person name="Gomez A."/>
        </authorList>
    </citation>
    <scope>NUCLEOTIDE SEQUENCE [LARGE SCALE GENOMIC DNA]</scope>
    <source>
        <strain evidence="2">HYR1</strain>
    </source>
</reference>
<gene>
    <name evidence="2" type="ORF">BpHYR1_023641</name>
</gene>
<dbReference type="Proteomes" id="UP000276133">
    <property type="component" value="Unassembled WGS sequence"/>
</dbReference>
<sequence length="101" mass="11138">MPLLFVMLHLGSSQTCPQFRRQFMNGFGNPDAWHSIWKVAPIRTVMKRTGLSVIDGLTHPISSLLSVQSVLFTAVSFIASVFTIIFSVTKPNFLHTSTASA</sequence>
<keyword evidence="1" id="KW-0812">Transmembrane</keyword>
<comment type="caution">
    <text evidence="2">The sequence shown here is derived from an EMBL/GenBank/DDBJ whole genome shotgun (WGS) entry which is preliminary data.</text>
</comment>
<keyword evidence="1" id="KW-1133">Transmembrane helix</keyword>
<dbReference type="EMBL" id="REGN01002609">
    <property type="protein sequence ID" value="RNA27042.1"/>
    <property type="molecule type" value="Genomic_DNA"/>
</dbReference>